<feature type="region of interest" description="Disordered" evidence="1">
    <location>
        <begin position="602"/>
        <end position="857"/>
    </location>
</feature>
<feature type="compositionally biased region" description="Polar residues" evidence="1">
    <location>
        <begin position="9"/>
        <end position="19"/>
    </location>
</feature>
<feature type="compositionally biased region" description="Polar residues" evidence="1">
    <location>
        <begin position="677"/>
        <end position="686"/>
    </location>
</feature>
<feature type="compositionally biased region" description="Low complexity" evidence="1">
    <location>
        <begin position="216"/>
        <end position="235"/>
    </location>
</feature>
<dbReference type="GO" id="GO:0005085">
    <property type="term" value="F:guanyl-nucleotide exchange factor activity"/>
    <property type="evidence" value="ECO:0007669"/>
    <property type="project" value="InterPro"/>
</dbReference>
<feature type="region of interest" description="Disordered" evidence="1">
    <location>
        <begin position="505"/>
        <end position="527"/>
    </location>
</feature>
<proteinExistence type="predicted"/>
<dbReference type="GeneID" id="28971050"/>
<evidence type="ECO:0000259" key="2">
    <source>
        <dbReference type="PROSITE" id="PS50010"/>
    </source>
</evidence>
<evidence type="ECO:0000313" key="4">
    <source>
        <dbReference type="Proteomes" id="UP000078595"/>
    </source>
</evidence>
<feature type="compositionally biased region" description="Low complexity" evidence="1">
    <location>
        <begin position="1111"/>
        <end position="1134"/>
    </location>
</feature>
<feature type="region of interest" description="Disordered" evidence="1">
    <location>
        <begin position="1063"/>
        <end position="1134"/>
    </location>
</feature>
<gene>
    <name evidence="3" type="ORF">I303_108322</name>
</gene>
<reference evidence="3" key="1">
    <citation type="submission" date="2013-07" db="EMBL/GenBank/DDBJ databases">
        <authorList>
            <consortium name="The Broad Institute Genome Sequencing Platform"/>
            <person name="Cuomo C."/>
            <person name="Litvintseva A."/>
            <person name="Chen Y."/>
            <person name="Heitman J."/>
            <person name="Sun S."/>
            <person name="Springer D."/>
            <person name="Dromer F."/>
            <person name="Young S.K."/>
            <person name="Zeng Q."/>
            <person name="Gargeya S."/>
            <person name="Fitzgerald M."/>
            <person name="Abouelleil A."/>
            <person name="Alvarado L."/>
            <person name="Berlin A.M."/>
            <person name="Chapman S.B."/>
            <person name="Dewar J."/>
            <person name="Goldberg J."/>
            <person name="Griggs A."/>
            <person name="Gujja S."/>
            <person name="Hansen M."/>
            <person name="Howarth C."/>
            <person name="Imamovic A."/>
            <person name="Larimer J."/>
            <person name="McCowan C."/>
            <person name="Murphy C."/>
            <person name="Pearson M."/>
            <person name="Priest M."/>
            <person name="Roberts A."/>
            <person name="Saif S."/>
            <person name="Shea T."/>
            <person name="Sykes S."/>
            <person name="Wortman J."/>
            <person name="Nusbaum C."/>
            <person name="Birren B."/>
        </authorList>
    </citation>
    <scope>NUCLEOTIDE SEQUENCE</scope>
    <source>
        <strain evidence="3">CBS 10117</strain>
    </source>
</reference>
<dbReference type="InterPro" id="IPR000219">
    <property type="entry name" value="DH_dom"/>
</dbReference>
<dbReference type="Pfam" id="PF00621">
    <property type="entry name" value="RhoGEF"/>
    <property type="match status" value="1"/>
</dbReference>
<evidence type="ECO:0000313" key="3">
    <source>
        <dbReference type="EMBL" id="WWC65701.1"/>
    </source>
</evidence>
<keyword evidence="4" id="KW-1185">Reference proteome</keyword>
<feature type="domain" description="DH" evidence="2">
    <location>
        <begin position="1236"/>
        <end position="1302"/>
    </location>
</feature>
<dbReference type="Gene3D" id="1.20.900.10">
    <property type="entry name" value="Dbl homology (DH) domain"/>
    <property type="match status" value="1"/>
</dbReference>
<dbReference type="KEGG" id="kdj:28971050"/>
<feature type="compositionally biased region" description="Polar residues" evidence="1">
    <location>
        <begin position="1092"/>
        <end position="1101"/>
    </location>
</feature>
<feature type="compositionally biased region" description="Pro residues" evidence="1">
    <location>
        <begin position="841"/>
        <end position="857"/>
    </location>
</feature>
<dbReference type="SUPFAM" id="SSF48065">
    <property type="entry name" value="DBL homology domain (DH-domain)"/>
    <property type="match status" value="1"/>
</dbReference>
<sequence>MRLIKRRSSQNLPSSSKTTGVVPPLPGQKEDSSHNDVATVPSPTKGGGKGKKRRDSQEMKYPPTSFGQSSTGWSFGRMRSLKSRSRSNSDAGVSESEDEGLGEGRGKGKLPELYATRNTNPAQITLSLEVDRSEQALPSPLPSPPRMVFPDIDTPDFTTSPPESPFPSMHPAYPQPNQPIIAFSSPESPPTPVSALATAQSSSIFAPSGSRPPLNSALSASTSSSAPSIASGESSHPLIARNDGGPSSGRAIATSTAPRKLTKRRPVSMMHDQVELVERPSVSSDGGSLSSPQNYVNPAPAQIYTVLTGPVTFPLSFLTSLPLPEGAAPPSHILNWPLNRNPSCSTNASSGMTPSTDESGMLETPNNAVIIPGQGEDRLWERIGEPRPPLSRASTFSYREGDDGTIVKREGYFHHKSARDASSSSQDTAYVNGPLRPATQDTYPIVPPNVSTGTYTPTVSSASDVTAKIPRSLRISTSNLELKSNQVEPLVSPTASVRKRSVAFEKKPLAPEQSAALPQEDQPRPVRPPLMRLRSSSMGAMSVNTNSVYSVGEVAVATSAKVTKAQALVIGHPPQDDQTGGVAELLAELENSSEAVRRAFDQERQRGDWPAANDKNALEQPAKRVHNARPAPPPPRLLPAKKLSAGPTPSPILRSASTAASPKKLVSFHSTAEGDIQNVSASQGSAPSKRPTMPSRSSSFSRLWRKLSTSGYGGNAKKGKSFDNLDNDIPPVPQTKKDEWYGALTESPTKTTSNNLEDVMSSRIKRSRGSLDLTSVGKENPDFLSLPTRSSFTKDKDRPSTPSSTSSRRSKGKKRLSLTSIPPPRAQSVPLSLPIRSDTPPVIPPLSPTPPLGDPLPSPTSLTLDSDNTVCLTHASTASTTDVTVRSFRKIPAAEGSKNWRTPLGPYTPPLSAIVNDYFRDLKSASSSSSHYHSELFTREITLHRTSLHEDAEYQSYDAKRRYRQSLVEIKDDEAFQATVEQLVKLESDGRVRMTRAGGAALRGDMPPIYRTPSKDLSEKQIRQENIRAWFVTRELVQGERRHGRLLAKGVAAVQLAIRSQTSIPPVPPIPSSDMTVAPPLTSPRHTKTPGHSRSGSGNFKTPSRLRRSRTSTPGPSAISASSPTTPILPTISLPPSASAPLEALSEKLPKLYELSVELSQRFEHDPSPYGVADAFVSMEESIILEISSWAKEIGEIVYSGIGDEMNKILDQHRIKDKSRRRRSEGGLYESGAESEVKSEAEGGEGRLRFADIIIVPIQRASRYKLLFQELSTKLPPSSHTSLKVHRALEASTRLAAECDRCQSFDLNALRRQGKKGGRKIRPVSVGPGIGSLL</sequence>
<name>A0AAJ8MJF6_9TREE</name>
<feature type="region of interest" description="Disordered" evidence="1">
    <location>
        <begin position="1216"/>
        <end position="1241"/>
    </location>
</feature>
<feature type="compositionally biased region" description="Polar residues" evidence="1">
    <location>
        <begin position="746"/>
        <end position="756"/>
    </location>
</feature>
<dbReference type="PROSITE" id="PS50010">
    <property type="entry name" value="DH_2"/>
    <property type="match status" value="1"/>
</dbReference>
<feature type="compositionally biased region" description="Polar residues" evidence="1">
    <location>
        <begin position="116"/>
        <end position="126"/>
    </location>
</feature>
<feature type="region of interest" description="Disordered" evidence="1">
    <location>
        <begin position="1"/>
        <end position="272"/>
    </location>
</feature>
<organism evidence="3 4">
    <name type="scientific">Kwoniella dejecticola CBS 10117</name>
    <dbReference type="NCBI Taxonomy" id="1296121"/>
    <lineage>
        <taxon>Eukaryota</taxon>
        <taxon>Fungi</taxon>
        <taxon>Dikarya</taxon>
        <taxon>Basidiomycota</taxon>
        <taxon>Agaricomycotina</taxon>
        <taxon>Tremellomycetes</taxon>
        <taxon>Tremellales</taxon>
        <taxon>Cryptococcaceae</taxon>
        <taxon>Kwoniella</taxon>
    </lineage>
</organism>
<dbReference type="EMBL" id="CP144540">
    <property type="protein sequence ID" value="WWC65701.1"/>
    <property type="molecule type" value="Genomic_DNA"/>
</dbReference>
<reference evidence="3" key="2">
    <citation type="submission" date="2024-02" db="EMBL/GenBank/DDBJ databases">
        <title>Comparative genomics of Cryptococcus and Kwoniella reveals pathogenesis evolution and contrasting modes of karyotype evolution via chromosome fusion or intercentromeric recombination.</title>
        <authorList>
            <person name="Coelho M.A."/>
            <person name="David-Palma M."/>
            <person name="Shea T."/>
            <person name="Bowers K."/>
            <person name="McGinley-Smith S."/>
            <person name="Mohammad A.W."/>
            <person name="Gnirke A."/>
            <person name="Yurkov A.M."/>
            <person name="Nowrousian M."/>
            <person name="Sun S."/>
            <person name="Cuomo C.A."/>
            <person name="Heitman J."/>
        </authorList>
    </citation>
    <scope>NUCLEOTIDE SEQUENCE</scope>
    <source>
        <strain evidence="3">CBS 10117</strain>
    </source>
</reference>
<evidence type="ECO:0000256" key="1">
    <source>
        <dbReference type="SAM" id="MobiDB-lite"/>
    </source>
</evidence>
<dbReference type="Proteomes" id="UP000078595">
    <property type="component" value="Chromosome 11"/>
</dbReference>
<protein>
    <recommendedName>
        <fullName evidence="2">DH domain-containing protein</fullName>
    </recommendedName>
</protein>
<dbReference type="RefSeq" id="XP_018260431.2">
    <property type="nucleotide sequence ID" value="XM_018410621.2"/>
</dbReference>
<accession>A0AAJ8MJF6</accession>
<dbReference type="InterPro" id="IPR035899">
    <property type="entry name" value="DBL_dom_sf"/>
</dbReference>